<feature type="transmembrane region" description="Helical" evidence="9">
    <location>
        <begin position="125"/>
        <end position="146"/>
    </location>
</feature>
<comment type="subcellular location">
    <subcellularLocation>
        <location evidence="1 9">Cell inner membrane</location>
        <topology evidence="1 9">Multi-pass membrane protein</topology>
    </subcellularLocation>
</comment>
<evidence type="ECO:0000256" key="4">
    <source>
        <dbReference type="ARBA" id="ARBA00022519"/>
    </source>
</evidence>
<dbReference type="GO" id="GO:0022857">
    <property type="term" value="F:transmembrane transporter activity"/>
    <property type="evidence" value="ECO:0007669"/>
    <property type="project" value="UniProtKB-UniRule"/>
</dbReference>
<sequence length="159" mass="17480">MNRAYNTFLDICGGVSAILIAFCALAVSLDVILRFFGESLMWVFEVTELLLLYVTMLALPWLARERGHICVDVLVNNLSPANAARLDVCTNMAVAAICLLITWWGGLSTVDAYSRNLTNDGLVQYSLWISRIAIPFGFGLAAIEYLRLSAQSARKGVSK</sequence>
<dbReference type="RefSeq" id="WP_170125134.1">
    <property type="nucleotide sequence ID" value="NZ_QGGG01000009.1"/>
</dbReference>
<comment type="caution">
    <text evidence="11">The sequence shown here is derived from an EMBL/GenBank/DDBJ whole genome shotgun (WGS) entry which is preliminary data.</text>
</comment>
<dbReference type="EMBL" id="QGGG01000009">
    <property type="protein sequence ID" value="PWJ82371.1"/>
    <property type="molecule type" value="Genomic_DNA"/>
</dbReference>
<evidence type="ECO:0000256" key="1">
    <source>
        <dbReference type="ARBA" id="ARBA00004429"/>
    </source>
</evidence>
<feature type="transmembrane region" description="Helical" evidence="9">
    <location>
        <begin position="84"/>
        <end position="105"/>
    </location>
</feature>
<feature type="transmembrane region" description="Helical" evidence="9">
    <location>
        <begin position="41"/>
        <end position="63"/>
    </location>
</feature>
<evidence type="ECO:0000256" key="6">
    <source>
        <dbReference type="ARBA" id="ARBA00022989"/>
    </source>
</evidence>
<dbReference type="InterPro" id="IPR007387">
    <property type="entry name" value="TRAP_DctQ"/>
</dbReference>
<comment type="function">
    <text evidence="9">Part of the tripartite ATP-independent periplasmic (TRAP) transport system.</text>
</comment>
<evidence type="ECO:0000256" key="9">
    <source>
        <dbReference type="RuleBase" id="RU369079"/>
    </source>
</evidence>
<keyword evidence="6 9" id="KW-1133">Transmembrane helix</keyword>
<keyword evidence="5 9" id="KW-0812">Transmembrane</keyword>
<evidence type="ECO:0000256" key="5">
    <source>
        <dbReference type="ARBA" id="ARBA00022692"/>
    </source>
</evidence>
<evidence type="ECO:0000313" key="11">
    <source>
        <dbReference type="EMBL" id="PWJ82371.1"/>
    </source>
</evidence>
<name>A0A316C3I5_PSESE</name>
<dbReference type="PANTHER" id="PTHR35011:SF2">
    <property type="entry name" value="2,3-DIKETO-L-GULONATE TRAP TRANSPORTER SMALL PERMEASE PROTEIN YIAM"/>
    <property type="match status" value="1"/>
</dbReference>
<comment type="subunit">
    <text evidence="9">The complex comprises the extracytoplasmic solute receptor protein and the two transmembrane proteins.</text>
</comment>
<evidence type="ECO:0000256" key="2">
    <source>
        <dbReference type="ARBA" id="ARBA00022448"/>
    </source>
</evidence>
<accession>A0A316C3I5</accession>
<protein>
    <recommendedName>
        <fullName evidence="9">TRAP transporter small permease protein</fullName>
    </recommendedName>
</protein>
<comment type="similarity">
    <text evidence="8 9">Belongs to the TRAP transporter small permease family.</text>
</comment>
<organism evidence="11 12">
    <name type="scientific">Pseudaminobacter salicylatoxidans</name>
    <dbReference type="NCBI Taxonomy" id="93369"/>
    <lineage>
        <taxon>Bacteria</taxon>
        <taxon>Pseudomonadati</taxon>
        <taxon>Pseudomonadota</taxon>
        <taxon>Alphaproteobacteria</taxon>
        <taxon>Hyphomicrobiales</taxon>
        <taxon>Phyllobacteriaceae</taxon>
        <taxon>Pseudaminobacter</taxon>
    </lineage>
</organism>
<proteinExistence type="inferred from homology"/>
<feature type="domain" description="Tripartite ATP-independent periplasmic transporters DctQ component" evidence="10">
    <location>
        <begin position="24"/>
        <end position="152"/>
    </location>
</feature>
<gene>
    <name evidence="11" type="ORF">C7441_109140</name>
</gene>
<evidence type="ECO:0000256" key="8">
    <source>
        <dbReference type="ARBA" id="ARBA00038436"/>
    </source>
</evidence>
<feature type="transmembrane region" description="Helical" evidence="9">
    <location>
        <begin position="7"/>
        <end position="29"/>
    </location>
</feature>
<evidence type="ECO:0000256" key="7">
    <source>
        <dbReference type="ARBA" id="ARBA00023136"/>
    </source>
</evidence>
<dbReference type="InterPro" id="IPR055348">
    <property type="entry name" value="DctQ"/>
</dbReference>
<dbReference type="Proteomes" id="UP000245396">
    <property type="component" value="Unassembled WGS sequence"/>
</dbReference>
<keyword evidence="12" id="KW-1185">Reference proteome</keyword>
<dbReference type="GO" id="GO:0015740">
    <property type="term" value="P:C4-dicarboxylate transport"/>
    <property type="evidence" value="ECO:0007669"/>
    <property type="project" value="TreeGrafter"/>
</dbReference>
<reference evidence="11 12" key="1">
    <citation type="submission" date="2018-05" db="EMBL/GenBank/DDBJ databases">
        <title>Genomic Encyclopedia of Type Strains, Phase IV (KMG-IV): sequencing the most valuable type-strain genomes for metagenomic binning, comparative biology and taxonomic classification.</title>
        <authorList>
            <person name="Goeker M."/>
        </authorList>
    </citation>
    <scope>NUCLEOTIDE SEQUENCE [LARGE SCALE GENOMIC DNA]</scope>
    <source>
        <strain evidence="11 12">DSM 6986</strain>
    </source>
</reference>
<dbReference type="Pfam" id="PF04290">
    <property type="entry name" value="DctQ"/>
    <property type="match status" value="1"/>
</dbReference>
<keyword evidence="2 9" id="KW-0813">Transport</keyword>
<keyword evidence="3" id="KW-1003">Cell membrane</keyword>
<evidence type="ECO:0000313" key="12">
    <source>
        <dbReference type="Proteomes" id="UP000245396"/>
    </source>
</evidence>
<keyword evidence="7 9" id="KW-0472">Membrane</keyword>
<dbReference type="AlphaFoldDB" id="A0A316C3I5"/>
<dbReference type="GO" id="GO:0005886">
    <property type="term" value="C:plasma membrane"/>
    <property type="evidence" value="ECO:0007669"/>
    <property type="project" value="UniProtKB-SubCell"/>
</dbReference>
<dbReference type="PANTHER" id="PTHR35011">
    <property type="entry name" value="2,3-DIKETO-L-GULONATE TRAP TRANSPORTER SMALL PERMEASE PROTEIN YIAM"/>
    <property type="match status" value="1"/>
</dbReference>
<evidence type="ECO:0000256" key="3">
    <source>
        <dbReference type="ARBA" id="ARBA00022475"/>
    </source>
</evidence>
<evidence type="ECO:0000259" key="10">
    <source>
        <dbReference type="Pfam" id="PF04290"/>
    </source>
</evidence>
<keyword evidence="4 9" id="KW-0997">Cell inner membrane</keyword>